<feature type="binding site" evidence="8">
    <location>
        <position position="102"/>
    </location>
    <ligand>
        <name>Zn(2+)</name>
        <dbReference type="ChEBI" id="CHEBI:29105"/>
    </ligand>
</feature>
<accession>A0A2M9CU45</accession>
<dbReference type="InterPro" id="IPR014710">
    <property type="entry name" value="RmlC-like_jellyroll"/>
</dbReference>
<dbReference type="SUPFAM" id="SSF51182">
    <property type="entry name" value="RmlC-like cupins"/>
    <property type="match status" value="1"/>
</dbReference>
<dbReference type="InterPro" id="IPR016305">
    <property type="entry name" value="Mannose-6-P_Isomerase"/>
</dbReference>
<evidence type="ECO:0000256" key="4">
    <source>
        <dbReference type="ARBA" id="ARBA00022723"/>
    </source>
</evidence>
<dbReference type="GO" id="GO:0009298">
    <property type="term" value="P:GDP-mannose biosynthetic process"/>
    <property type="evidence" value="ECO:0007669"/>
    <property type="project" value="InterPro"/>
</dbReference>
<dbReference type="Pfam" id="PF20511">
    <property type="entry name" value="PMI_typeI_cat"/>
    <property type="match status" value="1"/>
</dbReference>
<evidence type="ECO:0000256" key="8">
    <source>
        <dbReference type="PIRSR" id="PIRSR001480-2"/>
    </source>
</evidence>
<dbReference type="Gene3D" id="2.60.120.10">
    <property type="entry name" value="Jelly Rolls"/>
    <property type="match status" value="2"/>
</dbReference>
<dbReference type="EC" id="5.3.1.8" evidence="3"/>
<dbReference type="Gene3D" id="1.10.441.10">
    <property type="entry name" value="Phosphomannose Isomerase, domain 2"/>
    <property type="match status" value="1"/>
</dbReference>
<dbReference type="RefSeq" id="WP_100314051.1">
    <property type="nucleotide sequence ID" value="NZ_PGFG01000001.1"/>
</dbReference>
<protein>
    <recommendedName>
        <fullName evidence="3">mannose-6-phosphate isomerase</fullName>
        <ecNumber evidence="3">5.3.1.8</ecNumber>
    </recommendedName>
</protein>
<comment type="catalytic activity">
    <reaction evidence="1">
        <text>D-mannose 6-phosphate = D-fructose 6-phosphate</text>
        <dbReference type="Rhea" id="RHEA:12356"/>
        <dbReference type="ChEBI" id="CHEBI:58735"/>
        <dbReference type="ChEBI" id="CHEBI:61527"/>
        <dbReference type="EC" id="5.3.1.8"/>
    </reaction>
</comment>
<organism evidence="10 11">
    <name type="scientific">Thermoflavifilum aggregans</name>
    <dbReference type="NCBI Taxonomy" id="454188"/>
    <lineage>
        <taxon>Bacteria</taxon>
        <taxon>Pseudomonadati</taxon>
        <taxon>Bacteroidota</taxon>
        <taxon>Chitinophagia</taxon>
        <taxon>Chitinophagales</taxon>
        <taxon>Chitinophagaceae</taxon>
        <taxon>Thermoflavifilum</taxon>
    </lineage>
</organism>
<reference evidence="10 11" key="1">
    <citation type="submission" date="2017-11" db="EMBL/GenBank/DDBJ databases">
        <title>Genomic Encyclopedia of Archaeal and Bacterial Type Strains, Phase II (KMG-II): From Individual Species to Whole Genera.</title>
        <authorList>
            <person name="Goeker M."/>
        </authorList>
    </citation>
    <scope>NUCLEOTIDE SEQUENCE [LARGE SCALE GENOMIC DNA]</scope>
    <source>
        <strain evidence="10 11">DSM 27268</strain>
    </source>
</reference>
<proteinExistence type="inferred from homology"/>
<evidence type="ECO:0000256" key="1">
    <source>
        <dbReference type="ARBA" id="ARBA00000757"/>
    </source>
</evidence>
<dbReference type="GO" id="GO:0004476">
    <property type="term" value="F:mannose-6-phosphate isomerase activity"/>
    <property type="evidence" value="ECO:0007669"/>
    <property type="project" value="UniProtKB-EC"/>
</dbReference>
<feature type="domain" description="Phosphomannose isomerase type I catalytic" evidence="9">
    <location>
        <begin position="5"/>
        <end position="153"/>
    </location>
</feature>
<dbReference type="PRINTS" id="PR00714">
    <property type="entry name" value="MAN6PISMRASE"/>
</dbReference>
<evidence type="ECO:0000256" key="5">
    <source>
        <dbReference type="ARBA" id="ARBA00022833"/>
    </source>
</evidence>
<feature type="binding site" evidence="8">
    <location>
        <position position="100"/>
    </location>
    <ligand>
        <name>Zn(2+)</name>
        <dbReference type="ChEBI" id="CHEBI:29105"/>
    </ligand>
</feature>
<dbReference type="InterPro" id="IPR046457">
    <property type="entry name" value="PMI_typeI_cat"/>
</dbReference>
<dbReference type="EMBL" id="PGFG01000001">
    <property type="protein sequence ID" value="PJJ75442.1"/>
    <property type="molecule type" value="Genomic_DNA"/>
</dbReference>
<dbReference type="PANTHER" id="PTHR10309">
    <property type="entry name" value="MANNOSE-6-PHOSPHATE ISOMERASE"/>
    <property type="match status" value="1"/>
</dbReference>
<dbReference type="GO" id="GO:0005975">
    <property type="term" value="P:carbohydrate metabolic process"/>
    <property type="evidence" value="ECO:0007669"/>
    <property type="project" value="InterPro"/>
</dbReference>
<keyword evidence="11" id="KW-1185">Reference proteome</keyword>
<dbReference type="GO" id="GO:0005829">
    <property type="term" value="C:cytosol"/>
    <property type="evidence" value="ECO:0007669"/>
    <property type="project" value="TreeGrafter"/>
</dbReference>
<feature type="binding site" evidence="8">
    <location>
        <position position="137"/>
    </location>
    <ligand>
        <name>Zn(2+)</name>
        <dbReference type="ChEBI" id="CHEBI:29105"/>
    </ligand>
</feature>
<comment type="similarity">
    <text evidence="2">Belongs to the mannose-6-phosphate isomerase type 1 family.</text>
</comment>
<evidence type="ECO:0000313" key="10">
    <source>
        <dbReference type="EMBL" id="PJJ75442.1"/>
    </source>
</evidence>
<name>A0A2M9CU45_9BACT</name>
<gene>
    <name evidence="10" type="ORF">BXY57_1019</name>
</gene>
<keyword evidence="4 8" id="KW-0479">Metal-binding</keyword>
<dbReference type="NCBIfam" id="TIGR00218">
    <property type="entry name" value="manA"/>
    <property type="match status" value="1"/>
</dbReference>
<dbReference type="InterPro" id="IPR001250">
    <property type="entry name" value="Man6P_Isoase-1"/>
</dbReference>
<evidence type="ECO:0000256" key="7">
    <source>
        <dbReference type="PIRSR" id="PIRSR001480-1"/>
    </source>
</evidence>
<feature type="binding site" evidence="8">
    <location>
        <position position="267"/>
    </location>
    <ligand>
        <name>Zn(2+)</name>
        <dbReference type="ChEBI" id="CHEBI:29105"/>
    </ligand>
</feature>
<keyword evidence="5 8" id="KW-0862">Zinc</keyword>
<evidence type="ECO:0000256" key="2">
    <source>
        <dbReference type="ARBA" id="ARBA00010772"/>
    </source>
</evidence>
<evidence type="ECO:0000256" key="6">
    <source>
        <dbReference type="ARBA" id="ARBA00023235"/>
    </source>
</evidence>
<dbReference type="OrthoDB" id="9808275at2"/>
<dbReference type="PIRSF" id="PIRSF001480">
    <property type="entry name" value="Mannose-6-phosphate_isomerase"/>
    <property type="match status" value="1"/>
</dbReference>
<dbReference type="Proteomes" id="UP000230000">
    <property type="component" value="Unassembled WGS sequence"/>
</dbReference>
<sequence length="411" mass="46430">MNKKLYPLTGKIQHYDWGGYEFIPRLLQIENPQHKPYAEYWLGAHPAAPAEIIDQDEKHSLYAYIQKHPVETLGPAVHERFGQLPYLLKILDVRHMLSIQVHPTKEAAIAGFEREEQQGIPLHAPHRNFKDRNHKPELMVALSDFWLLHGFRPEADLLATLERVPEFQPLVKRFQKAGYQGLYEEVMLMDAAHADALLWPIVKEATHRLESDQWLNAVSDPAYWVAQAVRQHPPGKHLDKGLFSFYLMNIVHLQPGEAIFQGPGVLHAYLRGQNVEIMANSDNVLRGGLTTKHVDVAELLRHVLAAPVHPHIIQPTHIPQAAAEGVFHTPVPDFQLSRISLAPGQHFSVTARTTEILLLLDGHLIVQNSDELLLTAGQSVVLFYGEQIDCIAQGEKPAVIFRATVPPENRD</sequence>
<dbReference type="AlphaFoldDB" id="A0A2M9CU45"/>
<feature type="active site" evidence="7">
    <location>
        <position position="286"/>
    </location>
</feature>
<comment type="cofactor">
    <cofactor evidence="8">
        <name>Zn(2+)</name>
        <dbReference type="ChEBI" id="CHEBI:29105"/>
    </cofactor>
    <text evidence="8">Binds 1 zinc ion per subunit.</text>
</comment>
<comment type="caution">
    <text evidence="10">The sequence shown here is derived from an EMBL/GenBank/DDBJ whole genome shotgun (WGS) entry which is preliminary data.</text>
</comment>
<evidence type="ECO:0000313" key="11">
    <source>
        <dbReference type="Proteomes" id="UP000230000"/>
    </source>
</evidence>
<evidence type="ECO:0000256" key="3">
    <source>
        <dbReference type="ARBA" id="ARBA00011956"/>
    </source>
</evidence>
<evidence type="ECO:0000259" key="9">
    <source>
        <dbReference type="Pfam" id="PF20511"/>
    </source>
</evidence>
<keyword evidence="6 10" id="KW-0413">Isomerase</keyword>
<dbReference type="CDD" id="cd07011">
    <property type="entry name" value="cupin_PMI_type_I_N"/>
    <property type="match status" value="1"/>
</dbReference>
<dbReference type="InterPro" id="IPR011051">
    <property type="entry name" value="RmlC_Cupin_sf"/>
</dbReference>
<dbReference type="PANTHER" id="PTHR10309:SF0">
    <property type="entry name" value="MANNOSE-6-PHOSPHATE ISOMERASE"/>
    <property type="match status" value="1"/>
</dbReference>
<dbReference type="GO" id="GO:0008270">
    <property type="term" value="F:zinc ion binding"/>
    <property type="evidence" value="ECO:0007669"/>
    <property type="project" value="InterPro"/>
</dbReference>